<dbReference type="RefSeq" id="WP_152893114.1">
    <property type="nucleotide sequence ID" value="NZ_JBHJTU010000030.1"/>
</dbReference>
<sequence length="206" mass="23071">MSGPYIRPYRAADDDGVADVCARTADLGGDSRHIYPDERLMSTLFAAPYCHLEPGLAFILDDGRGGVGGYVVGTADTERFALDVRDRWIPRVADRYPPRTGPATTPTEEMIDLLHRPERMVLSELKEYPAHLHIDLLPEFQRRGYGRQLMHTLFDALHDRGVPAVHLGMVTANTDARAFYDRLGFHEIPVPDPGPLTYLGRTTDTR</sequence>
<dbReference type="Gene3D" id="3.40.630.30">
    <property type="match status" value="1"/>
</dbReference>
<dbReference type="EMBL" id="VJZD01000157">
    <property type="protein sequence ID" value="MPY35386.1"/>
    <property type="molecule type" value="Genomic_DNA"/>
</dbReference>
<accession>A0A5N8VKL9</accession>
<dbReference type="GO" id="GO:0016747">
    <property type="term" value="F:acyltransferase activity, transferring groups other than amino-acyl groups"/>
    <property type="evidence" value="ECO:0007669"/>
    <property type="project" value="InterPro"/>
</dbReference>
<reference evidence="2 3" key="1">
    <citation type="submission" date="2019-07" db="EMBL/GenBank/DDBJ databases">
        <title>New species of Amycolatopsis and Streptomyces.</title>
        <authorList>
            <person name="Duangmal K."/>
            <person name="Teo W.F.A."/>
            <person name="Lipun K."/>
        </authorList>
    </citation>
    <scope>NUCLEOTIDE SEQUENCE [LARGE SCALE GENOMIC DNA]</scope>
    <source>
        <strain evidence="2 3">NBRC 109810</strain>
    </source>
</reference>
<dbReference type="CDD" id="cd04301">
    <property type="entry name" value="NAT_SF"/>
    <property type="match status" value="1"/>
</dbReference>
<dbReference type="PROSITE" id="PS51186">
    <property type="entry name" value="GNAT"/>
    <property type="match status" value="1"/>
</dbReference>
<dbReference type="AlphaFoldDB" id="A0A5N8VKL9"/>
<dbReference type="SUPFAM" id="SSF55729">
    <property type="entry name" value="Acyl-CoA N-acyltransferases (Nat)"/>
    <property type="match status" value="1"/>
</dbReference>
<dbReference type="OrthoDB" id="8593648at2"/>
<keyword evidence="2" id="KW-0808">Transferase</keyword>
<dbReference type="InterPro" id="IPR051822">
    <property type="entry name" value="Glycosyl_Hydrolase_84"/>
</dbReference>
<feature type="domain" description="N-acetyltransferase" evidence="1">
    <location>
        <begin position="138"/>
        <end position="204"/>
    </location>
</feature>
<dbReference type="InterPro" id="IPR016181">
    <property type="entry name" value="Acyl_CoA_acyltransferase"/>
</dbReference>
<organism evidence="2 3">
    <name type="scientific">Streptomyces adustus</name>
    <dbReference type="NCBI Taxonomy" id="1609272"/>
    <lineage>
        <taxon>Bacteria</taxon>
        <taxon>Bacillati</taxon>
        <taxon>Actinomycetota</taxon>
        <taxon>Actinomycetes</taxon>
        <taxon>Kitasatosporales</taxon>
        <taxon>Streptomycetaceae</taxon>
        <taxon>Streptomyces</taxon>
    </lineage>
</organism>
<gene>
    <name evidence="2" type="ORF">FNH09_30390</name>
</gene>
<evidence type="ECO:0000313" key="2">
    <source>
        <dbReference type="EMBL" id="MPY35386.1"/>
    </source>
</evidence>
<dbReference type="Pfam" id="PF00583">
    <property type="entry name" value="Acetyltransf_1"/>
    <property type="match status" value="1"/>
</dbReference>
<dbReference type="PANTHER" id="PTHR13170:SF16">
    <property type="entry name" value="PROTEIN O-GLCNACASE"/>
    <property type="match status" value="1"/>
</dbReference>
<name>A0A5N8VKL9_9ACTN</name>
<dbReference type="PANTHER" id="PTHR13170">
    <property type="entry name" value="O-GLCNACASE"/>
    <property type="match status" value="1"/>
</dbReference>
<dbReference type="InterPro" id="IPR000182">
    <property type="entry name" value="GNAT_dom"/>
</dbReference>
<dbReference type="Proteomes" id="UP000325849">
    <property type="component" value="Unassembled WGS sequence"/>
</dbReference>
<comment type="caution">
    <text evidence="2">The sequence shown here is derived from an EMBL/GenBank/DDBJ whole genome shotgun (WGS) entry which is preliminary data.</text>
</comment>
<proteinExistence type="predicted"/>
<keyword evidence="3" id="KW-1185">Reference proteome</keyword>
<evidence type="ECO:0000259" key="1">
    <source>
        <dbReference type="PROSITE" id="PS51186"/>
    </source>
</evidence>
<evidence type="ECO:0000313" key="3">
    <source>
        <dbReference type="Proteomes" id="UP000325849"/>
    </source>
</evidence>
<protein>
    <submittedName>
        <fullName evidence="2">GNAT family N-acetyltransferase</fullName>
    </submittedName>
</protein>